<protein>
    <submittedName>
        <fullName evidence="1">Uncharacterized protein</fullName>
    </submittedName>
</protein>
<evidence type="ECO:0000313" key="1">
    <source>
        <dbReference type="Ensembl" id="ENSAPLP00000027171.1"/>
    </source>
</evidence>
<reference evidence="1" key="2">
    <citation type="submission" date="2025-08" db="UniProtKB">
        <authorList>
            <consortium name="Ensembl"/>
        </authorList>
    </citation>
    <scope>IDENTIFICATION</scope>
</reference>
<sequence>MPILQQKIFIYAFARLKNDLQNDNSASNRHQHCIPLSEKYSCGTVWLWGTLPSLLNSGELILKQEVILFVYPDAVS</sequence>
<accession>A0A493TMR5</accession>
<reference evidence="1 2" key="1">
    <citation type="submission" date="2017-10" db="EMBL/GenBank/DDBJ databases">
        <title>A new Pekin duck reference genome.</title>
        <authorList>
            <person name="Hou Z.-C."/>
            <person name="Zhou Z.-K."/>
            <person name="Zhu F."/>
            <person name="Hou S.-S."/>
        </authorList>
    </citation>
    <scope>NUCLEOTIDE SEQUENCE [LARGE SCALE GENOMIC DNA]</scope>
</reference>
<evidence type="ECO:0000313" key="2">
    <source>
        <dbReference type="Proteomes" id="UP000016666"/>
    </source>
</evidence>
<dbReference type="Proteomes" id="UP000016666">
    <property type="component" value="Chromosome 14"/>
</dbReference>
<dbReference type="AlphaFoldDB" id="A0A493TMR5"/>
<name>A0A493TMR5_ANAPP</name>
<dbReference type="Ensembl" id="ENSAPLT00000028135.1">
    <property type="protein sequence ID" value="ENSAPLP00000027171.1"/>
    <property type="gene ID" value="ENSAPLG00000018926.1"/>
</dbReference>
<proteinExistence type="predicted"/>
<keyword evidence="2" id="KW-1185">Reference proteome</keyword>
<reference evidence="1" key="3">
    <citation type="submission" date="2025-09" db="UniProtKB">
        <authorList>
            <consortium name="Ensembl"/>
        </authorList>
    </citation>
    <scope>IDENTIFICATION</scope>
</reference>
<organism evidence="1 2">
    <name type="scientific">Anas platyrhynchos platyrhynchos</name>
    <name type="common">Northern mallard</name>
    <dbReference type="NCBI Taxonomy" id="8840"/>
    <lineage>
        <taxon>Eukaryota</taxon>
        <taxon>Metazoa</taxon>
        <taxon>Chordata</taxon>
        <taxon>Craniata</taxon>
        <taxon>Vertebrata</taxon>
        <taxon>Euteleostomi</taxon>
        <taxon>Archelosauria</taxon>
        <taxon>Archosauria</taxon>
        <taxon>Dinosauria</taxon>
        <taxon>Saurischia</taxon>
        <taxon>Theropoda</taxon>
        <taxon>Coelurosauria</taxon>
        <taxon>Aves</taxon>
        <taxon>Neognathae</taxon>
        <taxon>Galloanserae</taxon>
        <taxon>Anseriformes</taxon>
        <taxon>Anatidae</taxon>
        <taxon>Anatinae</taxon>
        <taxon>Anas</taxon>
    </lineage>
</organism>